<name>A0A1H7GB30_9HYPH</name>
<sequence>MQVTIGAMLVSVGLAAIGGLASYAYVQPRKRLAPRPLTPRDLATTRLYLHRVDIFAFVLAAAGVLTLIPESVQAFAPELMAGKTLAGTALEHLDYIAFVLVSVSFGMGVIRRMLFIALEKASLQPCP</sequence>
<feature type="transmembrane region" description="Helical" evidence="1">
    <location>
        <begin position="47"/>
        <end position="68"/>
    </location>
</feature>
<dbReference type="RefSeq" id="WP_091829071.1">
    <property type="nucleotide sequence ID" value="NZ_FOAN01000001.1"/>
</dbReference>
<organism evidence="2 3">
    <name type="scientific">Bosea lupini</name>
    <dbReference type="NCBI Taxonomy" id="1036779"/>
    <lineage>
        <taxon>Bacteria</taxon>
        <taxon>Pseudomonadati</taxon>
        <taxon>Pseudomonadota</taxon>
        <taxon>Alphaproteobacteria</taxon>
        <taxon>Hyphomicrobiales</taxon>
        <taxon>Boseaceae</taxon>
        <taxon>Bosea</taxon>
    </lineage>
</organism>
<dbReference type="AlphaFoldDB" id="A0A1H7GB30"/>
<evidence type="ECO:0000313" key="2">
    <source>
        <dbReference type="EMBL" id="SEK35318.1"/>
    </source>
</evidence>
<feature type="transmembrane region" description="Helical" evidence="1">
    <location>
        <begin position="95"/>
        <end position="114"/>
    </location>
</feature>
<dbReference type="STRING" id="1036779.SAMN04515666_101305"/>
<proteinExistence type="predicted"/>
<keyword evidence="1" id="KW-1133">Transmembrane helix</keyword>
<keyword evidence="3" id="KW-1185">Reference proteome</keyword>
<accession>A0A1H7GB30</accession>
<keyword evidence="1" id="KW-0472">Membrane</keyword>
<evidence type="ECO:0000256" key="1">
    <source>
        <dbReference type="SAM" id="Phobius"/>
    </source>
</evidence>
<dbReference type="EMBL" id="FOAN01000001">
    <property type="protein sequence ID" value="SEK35318.1"/>
    <property type="molecule type" value="Genomic_DNA"/>
</dbReference>
<evidence type="ECO:0000313" key="3">
    <source>
        <dbReference type="Proteomes" id="UP000199664"/>
    </source>
</evidence>
<feature type="transmembrane region" description="Helical" evidence="1">
    <location>
        <begin position="6"/>
        <end position="26"/>
    </location>
</feature>
<dbReference type="Proteomes" id="UP000199664">
    <property type="component" value="Unassembled WGS sequence"/>
</dbReference>
<protein>
    <submittedName>
        <fullName evidence="2">Uncharacterized protein</fullName>
    </submittedName>
</protein>
<reference evidence="3" key="1">
    <citation type="submission" date="2016-10" db="EMBL/GenBank/DDBJ databases">
        <authorList>
            <person name="Varghese N."/>
            <person name="Submissions S."/>
        </authorList>
    </citation>
    <scope>NUCLEOTIDE SEQUENCE [LARGE SCALE GENOMIC DNA]</scope>
    <source>
        <strain evidence="3">LMG 26383,CCUG 61248,R- 45681</strain>
    </source>
</reference>
<gene>
    <name evidence="2" type="ORF">SAMN04515666_101305</name>
</gene>
<keyword evidence="1" id="KW-0812">Transmembrane</keyword>